<gene>
    <name evidence="2" type="ORF">GCM10010992_13420</name>
</gene>
<reference evidence="3" key="1">
    <citation type="journal article" date="2019" name="Int. J. Syst. Evol. Microbiol.">
        <title>The Global Catalogue of Microorganisms (GCM) 10K type strain sequencing project: providing services to taxonomists for standard genome sequencing and annotation.</title>
        <authorList>
            <consortium name="The Broad Institute Genomics Platform"/>
            <consortium name="The Broad Institute Genome Sequencing Center for Infectious Disease"/>
            <person name="Wu L."/>
            <person name="Ma J."/>
        </authorList>
    </citation>
    <scope>NUCLEOTIDE SEQUENCE [LARGE SCALE GENOMIC DNA]</scope>
    <source>
        <strain evidence="3">CGMCC 1.7656</strain>
    </source>
</reference>
<feature type="signal peptide" evidence="1">
    <location>
        <begin position="1"/>
        <end position="18"/>
    </location>
</feature>
<keyword evidence="3" id="KW-1185">Reference proteome</keyword>
<sequence length="176" mass="19464">MKKTILFLAICASSLIFAQTENSSIDRKNDIMVNPIFLVLGIGNLSYERIINENSGIGVNTLFIIDDYVVDSDSSGFQLAPYYHYYFGKKTASGFFIGAFASISSSDVETYHYSNTGSYYTTDRDTAFGLGFKFGGKWSLKNNLLFEVSTGIGRNFSGNEDNRIVGTGMLGIGYRF</sequence>
<name>A0ABQ2NJ35_9FLAO</name>
<comment type="caution">
    <text evidence="2">The sequence shown here is derived from an EMBL/GenBank/DDBJ whole genome shotgun (WGS) entry which is preliminary data.</text>
</comment>
<evidence type="ECO:0000313" key="2">
    <source>
        <dbReference type="EMBL" id="GGP03769.1"/>
    </source>
</evidence>
<dbReference type="Proteomes" id="UP000620064">
    <property type="component" value="Unassembled WGS sequence"/>
</dbReference>
<organism evidence="2 3">
    <name type="scientific">Cloacibacterium rupense</name>
    <dbReference type="NCBI Taxonomy" id="517423"/>
    <lineage>
        <taxon>Bacteria</taxon>
        <taxon>Pseudomonadati</taxon>
        <taxon>Bacteroidota</taxon>
        <taxon>Flavobacteriia</taxon>
        <taxon>Flavobacteriales</taxon>
        <taxon>Weeksellaceae</taxon>
    </lineage>
</organism>
<evidence type="ECO:0000256" key="1">
    <source>
        <dbReference type="SAM" id="SignalP"/>
    </source>
</evidence>
<keyword evidence="1" id="KW-0732">Signal</keyword>
<dbReference type="Pfam" id="PF12099">
    <property type="entry name" value="DUF3575"/>
    <property type="match status" value="1"/>
</dbReference>
<protein>
    <recommendedName>
        <fullName evidence="4">DUF3575 domain-containing protein</fullName>
    </recommendedName>
</protein>
<dbReference type="EMBL" id="BMLV01000002">
    <property type="protein sequence ID" value="GGP03769.1"/>
    <property type="molecule type" value="Genomic_DNA"/>
</dbReference>
<proteinExistence type="predicted"/>
<feature type="chain" id="PRO_5046377179" description="DUF3575 domain-containing protein" evidence="1">
    <location>
        <begin position="19"/>
        <end position="176"/>
    </location>
</feature>
<evidence type="ECO:0000313" key="3">
    <source>
        <dbReference type="Proteomes" id="UP000620064"/>
    </source>
</evidence>
<dbReference type="RefSeq" id="WP_188617303.1">
    <property type="nucleotide sequence ID" value="NZ_BMLV01000002.1"/>
</dbReference>
<accession>A0ABQ2NJ35</accession>
<evidence type="ECO:0008006" key="4">
    <source>
        <dbReference type="Google" id="ProtNLM"/>
    </source>
</evidence>
<dbReference type="InterPro" id="IPR021958">
    <property type="entry name" value="DUF3575"/>
</dbReference>